<organism evidence="1">
    <name type="scientific">Rhizophora mucronata</name>
    <name type="common">Asiatic mangrove</name>
    <dbReference type="NCBI Taxonomy" id="61149"/>
    <lineage>
        <taxon>Eukaryota</taxon>
        <taxon>Viridiplantae</taxon>
        <taxon>Streptophyta</taxon>
        <taxon>Embryophyta</taxon>
        <taxon>Tracheophyta</taxon>
        <taxon>Spermatophyta</taxon>
        <taxon>Magnoliopsida</taxon>
        <taxon>eudicotyledons</taxon>
        <taxon>Gunneridae</taxon>
        <taxon>Pentapetalae</taxon>
        <taxon>rosids</taxon>
        <taxon>fabids</taxon>
        <taxon>Malpighiales</taxon>
        <taxon>Rhizophoraceae</taxon>
        <taxon>Rhizophora</taxon>
    </lineage>
</organism>
<protein>
    <submittedName>
        <fullName evidence="1">Uncharacterized protein</fullName>
    </submittedName>
</protein>
<evidence type="ECO:0000313" key="1">
    <source>
        <dbReference type="EMBL" id="MBW84420.1"/>
    </source>
</evidence>
<reference evidence="1" key="1">
    <citation type="submission" date="2018-02" db="EMBL/GenBank/DDBJ databases">
        <title>Rhizophora mucronata_Transcriptome.</title>
        <authorList>
            <person name="Meera S.P."/>
            <person name="Sreeshan A."/>
            <person name="Augustine A."/>
        </authorList>
    </citation>
    <scope>NUCLEOTIDE SEQUENCE</scope>
    <source>
        <tissue evidence="1">Leaf</tissue>
    </source>
</reference>
<proteinExistence type="predicted"/>
<accession>A0A2P2IT87</accession>
<sequence length="61" mass="6852">MEMNPCLCFMKIRRHCQTSRGTGALSSKSIGYDCNTVWGPERDSFLEAALLRPLSNSSREV</sequence>
<dbReference type="EMBL" id="GGEC01003937">
    <property type="protein sequence ID" value="MBW84420.1"/>
    <property type="molecule type" value="Transcribed_RNA"/>
</dbReference>
<name>A0A2P2IT87_RHIMU</name>
<dbReference type="AlphaFoldDB" id="A0A2P2IT87"/>